<evidence type="ECO:0000256" key="6">
    <source>
        <dbReference type="ARBA" id="ARBA00022670"/>
    </source>
</evidence>
<evidence type="ECO:0000256" key="5">
    <source>
        <dbReference type="ARBA" id="ARBA00022525"/>
    </source>
</evidence>
<feature type="domain" description="Peptidase S53" evidence="17">
    <location>
        <begin position="235"/>
        <end position="602"/>
    </location>
</feature>
<dbReference type="GO" id="GO:0005576">
    <property type="term" value="C:extracellular region"/>
    <property type="evidence" value="ECO:0007669"/>
    <property type="project" value="UniProtKB-SubCell"/>
</dbReference>
<dbReference type="Gene3D" id="3.40.50.200">
    <property type="entry name" value="Peptidase S8/S53 domain"/>
    <property type="match status" value="1"/>
</dbReference>
<keyword evidence="5" id="KW-0964">Secreted</keyword>
<feature type="signal peptide" evidence="16">
    <location>
        <begin position="1"/>
        <end position="21"/>
    </location>
</feature>
<dbReference type="Pfam" id="PF00082">
    <property type="entry name" value="Peptidase_S8"/>
    <property type="match status" value="1"/>
</dbReference>
<keyword evidence="14" id="KW-0325">Glycoprotein</keyword>
<keyword evidence="7 15" id="KW-0479">Metal-binding</keyword>
<keyword evidence="8 16" id="KW-0732">Signal</keyword>
<evidence type="ECO:0000256" key="3">
    <source>
        <dbReference type="ARBA" id="ARBA00004239"/>
    </source>
</evidence>
<organism evidence="18 19">
    <name type="scientific">Lactarius akahatsu</name>
    <dbReference type="NCBI Taxonomy" id="416441"/>
    <lineage>
        <taxon>Eukaryota</taxon>
        <taxon>Fungi</taxon>
        <taxon>Dikarya</taxon>
        <taxon>Basidiomycota</taxon>
        <taxon>Agaricomycotina</taxon>
        <taxon>Agaricomycetes</taxon>
        <taxon>Russulales</taxon>
        <taxon>Russulaceae</taxon>
        <taxon>Lactarius</taxon>
    </lineage>
</organism>
<keyword evidence="19" id="KW-1185">Reference proteome</keyword>
<dbReference type="GO" id="GO:0004252">
    <property type="term" value="F:serine-type endopeptidase activity"/>
    <property type="evidence" value="ECO:0007669"/>
    <property type="project" value="InterPro"/>
</dbReference>
<proteinExistence type="predicted"/>
<comment type="caution">
    <text evidence="18">The sequence shown here is derived from an EMBL/GenBank/DDBJ whole genome shotgun (WGS) entry which is preliminary data.</text>
</comment>
<dbReference type="InterPro" id="IPR050819">
    <property type="entry name" value="Tripeptidyl-peptidase_I"/>
</dbReference>
<evidence type="ECO:0000256" key="2">
    <source>
        <dbReference type="ARBA" id="ARBA00002451"/>
    </source>
</evidence>
<dbReference type="CDD" id="cd11377">
    <property type="entry name" value="Pro-peptidase_S53"/>
    <property type="match status" value="1"/>
</dbReference>
<evidence type="ECO:0000313" key="19">
    <source>
        <dbReference type="Proteomes" id="UP001201163"/>
    </source>
</evidence>
<evidence type="ECO:0000313" key="18">
    <source>
        <dbReference type="EMBL" id="KAH8982289.1"/>
    </source>
</evidence>
<feature type="binding site" evidence="15">
    <location>
        <position position="562"/>
    </location>
    <ligand>
        <name>Ca(2+)</name>
        <dbReference type="ChEBI" id="CHEBI:29108"/>
    </ligand>
</feature>
<dbReference type="EC" id="3.4.14.10" evidence="4"/>
<evidence type="ECO:0000256" key="15">
    <source>
        <dbReference type="PROSITE-ProRule" id="PRU01032"/>
    </source>
</evidence>
<dbReference type="InterPro" id="IPR036852">
    <property type="entry name" value="Peptidase_S8/S53_dom_sf"/>
</dbReference>
<dbReference type="PROSITE" id="PS51695">
    <property type="entry name" value="SEDOLISIN"/>
    <property type="match status" value="1"/>
</dbReference>
<dbReference type="PANTHER" id="PTHR14218:SF15">
    <property type="entry name" value="TRIPEPTIDYL-PEPTIDASE 1"/>
    <property type="match status" value="1"/>
</dbReference>
<dbReference type="InterPro" id="IPR023828">
    <property type="entry name" value="Peptidase_S8_Ser-AS"/>
</dbReference>
<dbReference type="PROSITE" id="PS00138">
    <property type="entry name" value="SUBTILASE_SER"/>
    <property type="match status" value="1"/>
</dbReference>
<comment type="subcellular location">
    <subcellularLocation>
        <location evidence="3">Secreted</location>
        <location evidence="3">Extracellular space</location>
    </subcellularLocation>
</comment>
<evidence type="ECO:0000256" key="16">
    <source>
        <dbReference type="SAM" id="SignalP"/>
    </source>
</evidence>
<dbReference type="PANTHER" id="PTHR14218">
    <property type="entry name" value="PROTEASE S8 TRIPEPTIDYL PEPTIDASE I CLN2"/>
    <property type="match status" value="1"/>
</dbReference>
<name>A0AAD4L886_9AGAM</name>
<dbReference type="InterPro" id="IPR000209">
    <property type="entry name" value="Peptidase_S8/S53_dom"/>
</dbReference>
<dbReference type="Proteomes" id="UP001201163">
    <property type="component" value="Unassembled WGS sequence"/>
</dbReference>
<sequence length="616" mass="66265">MRCRQLYVISVLALVPFANNAKPLTPSWDDLRVKHTWGAVPPNWESLGHPSAGTTIDLHFTLKPDHENALTDALYEVSDPKSPKHALSNTPPYTIMIYGAHLSKEQVAQLVAPHIETLELINSWLEHHGIPSSTISMTHGGSWLTLTGVPLSRANELLGASYQLYRPTGTNDTVILRTVGYALPAVLHAHVQTVVPTTCFASMRTRRQTPRKRTLEATGDMASRSVLRSRDDDHEVTPSELRSLYRTAAYVPAAMNQNVLAIAGFMEEYPNPADLTAFTRECRTDATDATFSVVQINGGGYDPSKPGAEANQNVQYAQAMAYPTPLIFYSTGGEWSYDLDTNEPAPGDPFLEWLNYVLRQQRVPQTISISYGADEQDLPPEYMKTLCNLFSELGARGASVLVASGNDGVGKDEECVADDGSGRVQFVPEFPSSCPYVTSVGGTTGNPEVAAEFSGGGFSNDFLRPEYQQVVVPPYLEQLGSQHGGLYNPTGRGIPDLAAQAGDIHVIIGNDAFAVGGTSCAVPIVAGIISLLNDYLLSTGRNPLGFLNPWLYGLGPSRFNDITSGSNPGCGTDGFSAIAGWDPVTGLGTPDFIGLRALLPWNNPPTESTTLSGGPP</sequence>
<evidence type="ECO:0000256" key="14">
    <source>
        <dbReference type="ARBA" id="ARBA00023180"/>
    </source>
</evidence>
<dbReference type="EMBL" id="JAKELL010000102">
    <property type="protein sequence ID" value="KAH8982289.1"/>
    <property type="molecule type" value="Genomic_DNA"/>
</dbReference>
<evidence type="ECO:0000256" key="7">
    <source>
        <dbReference type="ARBA" id="ARBA00022723"/>
    </source>
</evidence>
<dbReference type="AlphaFoldDB" id="A0AAD4L886"/>
<evidence type="ECO:0000256" key="8">
    <source>
        <dbReference type="ARBA" id="ARBA00022729"/>
    </source>
</evidence>
<dbReference type="Pfam" id="PF09286">
    <property type="entry name" value="Pro-kuma_activ"/>
    <property type="match status" value="1"/>
</dbReference>
<feature type="binding site" evidence="15">
    <location>
        <position position="561"/>
    </location>
    <ligand>
        <name>Ca(2+)</name>
        <dbReference type="ChEBI" id="CHEBI:29108"/>
    </ligand>
</feature>
<dbReference type="SUPFAM" id="SSF52743">
    <property type="entry name" value="Subtilisin-like"/>
    <property type="match status" value="1"/>
</dbReference>
<reference evidence="18" key="1">
    <citation type="submission" date="2022-01" db="EMBL/GenBank/DDBJ databases">
        <title>Comparative genomics reveals a dynamic genome evolution in the ectomycorrhizal milk-cap (Lactarius) mushrooms.</title>
        <authorList>
            <consortium name="DOE Joint Genome Institute"/>
            <person name="Lebreton A."/>
            <person name="Tang N."/>
            <person name="Kuo A."/>
            <person name="LaButti K."/>
            <person name="Drula E."/>
            <person name="Barry K."/>
            <person name="Clum A."/>
            <person name="Lipzen A."/>
            <person name="Mousain D."/>
            <person name="Ng V."/>
            <person name="Wang R."/>
            <person name="Wang X."/>
            <person name="Dai Y."/>
            <person name="Henrissat B."/>
            <person name="Grigoriev I.V."/>
            <person name="Guerin-Laguette A."/>
            <person name="Yu F."/>
            <person name="Martin F.M."/>
        </authorList>
    </citation>
    <scope>NUCLEOTIDE SEQUENCE</scope>
    <source>
        <strain evidence="18">QP</strain>
    </source>
</reference>
<dbReference type="GO" id="GO:0008240">
    <property type="term" value="F:tripeptidyl-peptidase activity"/>
    <property type="evidence" value="ECO:0007669"/>
    <property type="project" value="UniProtKB-EC"/>
</dbReference>
<dbReference type="FunFam" id="3.40.50.200:FF:000015">
    <property type="entry name" value="Tripeptidyl peptidase A"/>
    <property type="match status" value="1"/>
</dbReference>
<dbReference type="GO" id="GO:0046872">
    <property type="term" value="F:metal ion binding"/>
    <property type="evidence" value="ECO:0007669"/>
    <property type="project" value="UniProtKB-UniRule"/>
</dbReference>
<dbReference type="SMART" id="SM00944">
    <property type="entry name" value="Pro-kuma_activ"/>
    <property type="match status" value="1"/>
</dbReference>
<evidence type="ECO:0000256" key="10">
    <source>
        <dbReference type="ARBA" id="ARBA00022825"/>
    </source>
</evidence>
<keyword evidence="13" id="KW-0865">Zymogen</keyword>
<evidence type="ECO:0000259" key="17">
    <source>
        <dbReference type="PROSITE" id="PS51695"/>
    </source>
</evidence>
<comment type="caution">
    <text evidence="15">Lacks conserved residue(s) required for the propagation of feature annotation.</text>
</comment>
<dbReference type="GO" id="GO:0006508">
    <property type="term" value="P:proteolysis"/>
    <property type="evidence" value="ECO:0007669"/>
    <property type="project" value="UniProtKB-KW"/>
</dbReference>
<keyword evidence="6" id="KW-0645">Protease</keyword>
<evidence type="ECO:0000256" key="12">
    <source>
        <dbReference type="ARBA" id="ARBA00023026"/>
    </source>
</evidence>
<keyword evidence="11 15" id="KW-0106">Calcium</keyword>
<dbReference type="InterPro" id="IPR015366">
    <property type="entry name" value="S53_propep"/>
</dbReference>
<evidence type="ECO:0000256" key="9">
    <source>
        <dbReference type="ARBA" id="ARBA00022801"/>
    </source>
</evidence>
<feature type="chain" id="PRO_5041970196" description="tripeptidyl-peptidase II" evidence="16">
    <location>
        <begin position="22"/>
        <end position="616"/>
    </location>
</feature>
<evidence type="ECO:0000256" key="13">
    <source>
        <dbReference type="ARBA" id="ARBA00023145"/>
    </source>
</evidence>
<evidence type="ECO:0000256" key="11">
    <source>
        <dbReference type="ARBA" id="ARBA00022837"/>
    </source>
</evidence>
<comment type="cofactor">
    <cofactor evidence="15">
        <name>Ca(2+)</name>
        <dbReference type="ChEBI" id="CHEBI:29108"/>
    </cofactor>
    <text evidence="15">Binds 1 Ca(2+) ion per subunit.</text>
</comment>
<comment type="function">
    <text evidence="2">Secreted tripeptidyl-peptidase which degrades proteins at acidic pHs and is involved in virulence.</text>
</comment>
<keyword evidence="12" id="KW-0843">Virulence</keyword>
<gene>
    <name evidence="18" type="ORF">EDB92DRAFT_1819935</name>
</gene>
<dbReference type="InterPro" id="IPR030400">
    <property type="entry name" value="Sedolisin_dom"/>
</dbReference>
<evidence type="ECO:0000256" key="4">
    <source>
        <dbReference type="ARBA" id="ARBA00012462"/>
    </source>
</evidence>
<dbReference type="SUPFAM" id="SSF54897">
    <property type="entry name" value="Protease propeptides/inhibitors"/>
    <property type="match status" value="1"/>
</dbReference>
<protein>
    <recommendedName>
        <fullName evidence="4">tripeptidyl-peptidase II</fullName>
        <ecNumber evidence="4">3.4.14.10</ecNumber>
    </recommendedName>
</protein>
<evidence type="ECO:0000256" key="1">
    <source>
        <dbReference type="ARBA" id="ARBA00001910"/>
    </source>
</evidence>
<dbReference type="CDD" id="cd04056">
    <property type="entry name" value="Peptidases_S53"/>
    <property type="match status" value="1"/>
</dbReference>
<feature type="binding site" evidence="15">
    <location>
        <position position="580"/>
    </location>
    <ligand>
        <name>Ca(2+)</name>
        <dbReference type="ChEBI" id="CHEBI:29108"/>
    </ligand>
</feature>
<keyword evidence="9" id="KW-0378">Hydrolase</keyword>
<comment type="catalytic activity">
    <reaction evidence="1">
        <text>Release of an N-terminal tripeptide from a polypeptide.</text>
        <dbReference type="EC" id="3.4.14.10"/>
    </reaction>
</comment>
<keyword evidence="10" id="KW-0720">Serine protease</keyword>
<accession>A0AAD4L886</accession>
<feature type="binding site" evidence="15">
    <location>
        <position position="582"/>
    </location>
    <ligand>
        <name>Ca(2+)</name>
        <dbReference type="ChEBI" id="CHEBI:29108"/>
    </ligand>
</feature>